<reference evidence="5" key="1">
    <citation type="submission" date="2018-06" db="EMBL/GenBank/DDBJ databases">
        <title>Genome assembly of Danube salmon.</title>
        <authorList>
            <person name="Macqueen D.J."/>
            <person name="Gundappa M.K."/>
        </authorList>
    </citation>
    <scope>NUCLEOTIDE SEQUENCE [LARGE SCALE GENOMIC DNA]</scope>
</reference>
<organism evidence="4 5">
    <name type="scientific">Hucho hucho</name>
    <name type="common">huchen</name>
    <dbReference type="NCBI Taxonomy" id="62062"/>
    <lineage>
        <taxon>Eukaryota</taxon>
        <taxon>Metazoa</taxon>
        <taxon>Chordata</taxon>
        <taxon>Craniata</taxon>
        <taxon>Vertebrata</taxon>
        <taxon>Euteleostomi</taxon>
        <taxon>Actinopterygii</taxon>
        <taxon>Neopterygii</taxon>
        <taxon>Teleostei</taxon>
        <taxon>Protacanthopterygii</taxon>
        <taxon>Salmoniformes</taxon>
        <taxon>Salmonidae</taxon>
        <taxon>Salmoninae</taxon>
        <taxon>Hucho</taxon>
    </lineage>
</organism>
<protein>
    <submittedName>
        <fullName evidence="4">Tpd52 like 2a</fullName>
    </submittedName>
</protein>
<dbReference type="GeneTree" id="ENSGT00940000155572"/>
<dbReference type="PANTHER" id="PTHR19307:SF13">
    <property type="entry name" value="TUMOR PROTEIN D54"/>
    <property type="match status" value="1"/>
</dbReference>
<keyword evidence="2" id="KW-0175">Coiled coil</keyword>
<feature type="region of interest" description="Disordered" evidence="3">
    <location>
        <begin position="1"/>
        <end position="33"/>
    </location>
</feature>
<dbReference type="Ensembl" id="ENSHHUT00000013840.1">
    <property type="protein sequence ID" value="ENSHHUP00000013403.1"/>
    <property type="gene ID" value="ENSHHUG00000008261.1"/>
</dbReference>
<evidence type="ECO:0000313" key="5">
    <source>
        <dbReference type="Proteomes" id="UP000314982"/>
    </source>
</evidence>
<proteinExistence type="inferred from homology"/>
<keyword evidence="5" id="KW-1185">Reference proteome</keyword>
<dbReference type="STRING" id="62062.ENSHHUP00000013403"/>
<evidence type="ECO:0000313" key="4">
    <source>
        <dbReference type="Ensembl" id="ENSHHUP00000013403.1"/>
    </source>
</evidence>
<dbReference type="InterPro" id="IPR007327">
    <property type="entry name" value="TPD52"/>
</dbReference>
<reference evidence="4" key="2">
    <citation type="submission" date="2025-08" db="UniProtKB">
        <authorList>
            <consortium name="Ensembl"/>
        </authorList>
    </citation>
    <scope>IDENTIFICATION</scope>
</reference>
<evidence type="ECO:0000256" key="2">
    <source>
        <dbReference type="ARBA" id="ARBA00023054"/>
    </source>
</evidence>
<evidence type="ECO:0000256" key="1">
    <source>
        <dbReference type="ARBA" id="ARBA00005702"/>
    </source>
</evidence>
<evidence type="ECO:0000256" key="3">
    <source>
        <dbReference type="SAM" id="MobiDB-lite"/>
    </source>
</evidence>
<dbReference type="GO" id="GO:0005737">
    <property type="term" value="C:cytoplasm"/>
    <property type="evidence" value="ECO:0007669"/>
    <property type="project" value="TreeGrafter"/>
</dbReference>
<accession>A0A4W5K807</accession>
<comment type="similarity">
    <text evidence="1">Belongs to the TPD52 family.</text>
</comment>
<dbReference type="Pfam" id="PF04201">
    <property type="entry name" value="TPD52"/>
    <property type="match status" value="1"/>
</dbReference>
<feature type="compositionally biased region" description="Polar residues" evidence="3">
    <location>
        <begin position="1"/>
        <end position="29"/>
    </location>
</feature>
<dbReference type="Proteomes" id="UP000314982">
    <property type="component" value="Unassembled WGS sequence"/>
</dbReference>
<reference evidence="4" key="3">
    <citation type="submission" date="2025-09" db="UniProtKB">
        <authorList>
            <consortium name="Ensembl"/>
        </authorList>
    </citation>
    <scope>IDENTIFICATION</scope>
</reference>
<sequence>MNRQGCSGENVSPRNISIGISRNDLTNGLSEEDEDDLKMELAKTEDEMQTLRQVLLAKEKYAVDIKRQLGMGPFSEIKQNMSKGWHEVQTSNVYLTASATLEDISQSNAYKRTHDTISHAGQISTAVMSTMGVAITRRLGEMRALPLPSPPRHSNTFKSFEDMVGSVKVSVCVLSHSQTNTKNRKYCIVSSLIFKQIPHLSTVSCLSHRTRCPGVEGMTEMSLGLAKAHLRTVVPSNIIHLILPLPSVILLQYTPLITIT</sequence>
<name>A0A4W5K807_9TELE</name>
<dbReference type="PANTHER" id="PTHR19307">
    <property type="entry name" value="TUMOR PROTEIN D52"/>
    <property type="match status" value="1"/>
</dbReference>
<dbReference type="AlphaFoldDB" id="A0A4W5K807"/>